<dbReference type="HOGENOM" id="CLU_047370_0_0_9"/>
<dbReference type="Pfam" id="PF13173">
    <property type="entry name" value="AAA_14"/>
    <property type="match status" value="1"/>
</dbReference>
<dbReference type="EMBL" id="ABYT01000092">
    <property type="protein sequence ID" value="EEC89713.1"/>
    <property type="molecule type" value="Genomic_DNA"/>
</dbReference>
<dbReference type="InterPro" id="IPR025420">
    <property type="entry name" value="DUF4143"/>
</dbReference>
<dbReference type="STRING" id="518637.EUBIFOR_01669"/>
<sequence length="470" mass="54986">MVYNVLYKGDIAMEIKRKIYSKLLKWKQETNGSKALLIEGARRIGKSTVAEEFGRNEYKSYVLIDFNKASNTIIKAFDNLNDLDTFFQIISLEMNVRLFKRESLIIFDEIQRFPQARQAIKYLVEDGRYDYLETGSLISIKENVENITLPSEERKIRMYPVDFEEFMIYMGEELLFEYIKNCWDKKKPLDEKMHAKVMYLFKEYLLVGGMPQALKAYKNGNKDFYAADVEKRDILELYRDDIKKAAKRYNSRVSALFENIPGYLSTHEKKVVLSELGESNRSFDRYDEPLFWLDDSMICNLCYRCTDPNVGFALNKDDSYVKCYMGDTGLLVSLAFSENELSSSRLYQQIMNDKLSLNKGMLYENMIAQMITSMGKKLYFYTKYNKEKHRNDIEIDFLLSNESKTNLKVFPIEVKSSKNYSATSLDKFKELFGKKIATPYIVHPKNFARKDNIICIPPYMICAALSDDLE</sequence>
<dbReference type="Pfam" id="PF13635">
    <property type="entry name" value="DUF4143"/>
    <property type="match status" value="1"/>
</dbReference>
<reference evidence="3 4" key="1">
    <citation type="submission" date="2008-10" db="EMBL/GenBank/DDBJ databases">
        <authorList>
            <person name="Fulton L."/>
            <person name="Clifton S."/>
            <person name="Fulton B."/>
            <person name="Xu J."/>
            <person name="Minx P."/>
            <person name="Pepin K.H."/>
            <person name="Johnson M."/>
            <person name="Bhonagiri V."/>
            <person name="Nash W.E."/>
            <person name="Mardis E.R."/>
            <person name="Wilson R.K."/>
        </authorList>
    </citation>
    <scope>NUCLEOTIDE SEQUENCE [LARGE SCALE GENOMIC DNA]</scope>
    <source>
        <strain evidence="3 4">DSM 3989</strain>
    </source>
</reference>
<evidence type="ECO:0000259" key="1">
    <source>
        <dbReference type="Pfam" id="PF13173"/>
    </source>
</evidence>
<dbReference type="InterPro" id="IPR041682">
    <property type="entry name" value="AAA_14"/>
</dbReference>
<feature type="domain" description="AAA" evidence="1">
    <location>
        <begin position="34"/>
        <end position="167"/>
    </location>
</feature>
<dbReference type="InterPro" id="IPR027417">
    <property type="entry name" value="P-loop_NTPase"/>
</dbReference>
<dbReference type="SUPFAM" id="SSF52540">
    <property type="entry name" value="P-loop containing nucleoside triphosphate hydrolases"/>
    <property type="match status" value="1"/>
</dbReference>
<protein>
    <submittedName>
        <fullName evidence="3">Uncharacterized protein</fullName>
    </submittedName>
</protein>
<dbReference type="Gene3D" id="3.40.50.300">
    <property type="entry name" value="P-loop containing nucleotide triphosphate hydrolases"/>
    <property type="match status" value="1"/>
</dbReference>
<evidence type="ECO:0000313" key="3">
    <source>
        <dbReference type="EMBL" id="EEC89713.1"/>
    </source>
</evidence>
<name>B7CBU4_9FIRM</name>
<comment type="caution">
    <text evidence="3">The sequence shown here is derived from an EMBL/GenBank/DDBJ whole genome shotgun (WGS) entry which is preliminary data.</text>
</comment>
<dbReference type="Proteomes" id="UP000004315">
    <property type="component" value="Unassembled WGS sequence"/>
</dbReference>
<dbReference type="PANTHER" id="PTHR33295">
    <property type="entry name" value="ATPASE"/>
    <property type="match status" value="1"/>
</dbReference>
<dbReference type="eggNOG" id="COG1373">
    <property type="taxonomic scope" value="Bacteria"/>
</dbReference>
<accession>B7CBU4</accession>
<evidence type="ECO:0000259" key="2">
    <source>
        <dbReference type="Pfam" id="PF13635"/>
    </source>
</evidence>
<feature type="domain" description="DUF4143" evidence="2">
    <location>
        <begin position="240"/>
        <end position="417"/>
    </location>
</feature>
<organism evidence="3 4">
    <name type="scientific">Holdemanella biformis DSM 3989</name>
    <dbReference type="NCBI Taxonomy" id="518637"/>
    <lineage>
        <taxon>Bacteria</taxon>
        <taxon>Bacillati</taxon>
        <taxon>Bacillota</taxon>
        <taxon>Erysipelotrichia</taxon>
        <taxon>Erysipelotrichales</taxon>
        <taxon>Erysipelotrichaceae</taxon>
        <taxon>Holdemanella</taxon>
    </lineage>
</organism>
<keyword evidence="4" id="KW-1185">Reference proteome</keyword>
<reference evidence="3 4" key="2">
    <citation type="submission" date="2008-11" db="EMBL/GenBank/DDBJ databases">
        <title>Draft genome sequence of Eubacterium biforme (DSM 3989).</title>
        <authorList>
            <person name="Sudarsanam P."/>
            <person name="Ley R."/>
            <person name="Guruge J."/>
            <person name="Turnbaugh P.J."/>
            <person name="Mahowald M."/>
            <person name="Liep D."/>
            <person name="Gordon J."/>
        </authorList>
    </citation>
    <scope>NUCLEOTIDE SEQUENCE [LARGE SCALE GENOMIC DNA]</scope>
    <source>
        <strain evidence="3 4">DSM 3989</strain>
    </source>
</reference>
<evidence type="ECO:0000313" key="4">
    <source>
        <dbReference type="Proteomes" id="UP000004315"/>
    </source>
</evidence>
<dbReference type="PANTHER" id="PTHR33295:SF7">
    <property type="entry name" value="ATPASE"/>
    <property type="match status" value="1"/>
</dbReference>
<gene>
    <name evidence="3" type="ORF">EUBIFOR_01669</name>
</gene>
<dbReference type="AlphaFoldDB" id="B7CBU4"/>
<proteinExistence type="predicted"/>